<keyword evidence="2" id="KW-0472">Membrane</keyword>
<evidence type="ECO:0000256" key="1">
    <source>
        <dbReference type="SAM" id="MobiDB-lite"/>
    </source>
</evidence>
<keyword evidence="2" id="KW-1133">Transmembrane helix</keyword>
<keyword evidence="4" id="KW-1185">Reference proteome</keyword>
<evidence type="ECO:0008006" key="5">
    <source>
        <dbReference type="Google" id="ProtNLM"/>
    </source>
</evidence>
<protein>
    <recommendedName>
        <fullName evidence="5">Peptidase</fullName>
    </recommendedName>
</protein>
<feature type="transmembrane region" description="Helical" evidence="2">
    <location>
        <begin position="381"/>
        <end position="402"/>
    </location>
</feature>
<evidence type="ECO:0000313" key="3">
    <source>
        <dbReference type="EMBL" id="MDH2392426.1"/>
    </source>
</evidence>
<feature type="region of interest" description="Disordered" evidence="1">
    <location>
        <begin position="177"/>
        <end position="211"/>
    </location>
</feature>
<proteinExistence type="predicted"/>
<feature type="region of interest" description="Disordered" evidence="1">
    <location>
        <begin position="12"/>
        <end position="56"/>
    </location>
</feature>
<dbReference type="Proteomes" id="UP001223144">
    <property type="component" value="Unassembled WGS sequence"/>
</dbReference>
<sequence length="420" mass="43049">MVLGLLAGGPAGARSLADTPHGGTAEYRTAPEAQSVRGGSSRTEGPPLVPGGTYTDRIGKGEKKFYRVRLDDSSDAYVSTVLAPPPHSGIDFSDGIRISLQSKDGANCSPSNDVTFSGGSARPIGDYVSRLVGAGRECQGAGDYVYTVEWVGPGAGGPGTEGWPIELRVAAEPGLKPGAAAPSAPSTWSTQMPRRPSAGAEAVQGGTGFNDATTVDSGAWRDELVPGESRFYRVPVTWGQQLFVDAEFAGTRGSRAALVGGGMRVALFNTARGFVRSAEANYTGKPTAIAFGTAPAAYGNRSGAVDPAVGAMRFAGWYYVRVSLDDTVQSAVPVTLHLTVAGDPQPGPDYDGDPRASGLGAPSDGRAADGAAGSPLLMRTLAVAGIGTGTALLLFLAAWTALARRRGARRVRAGGPPCRP</sequence>
<evidence type="ECO:0000313" key="4">
    <source>
        <dbReference type="Proteomes" id="UP001223144"/>
    </source>
</evidence>
<keyword evidence="2" id="KW-0812">Transmembrane</keyword>
<comment type="caution">
    <text evidence="3">The sequence shown here is derived from an EMBL/GenBank/DDBJ whole genome shotgun (WGS) entry which is preliminary data.</text>
</comment>
<name>A0ABT6HUP2_9ACTN</name>
<dbReference type="EMBL" id="JARWBG010000041">
    <property type="protein sequence ID" value="MDH2392426.1"/>
    <property type="molecule type" value="Genomic_DNA"/>
</dbReference>
<reference evidence="3 4" key="1">
    <citation type="submission" date="2023-04" db="EMBL/GenBank/DDBJ databases">
        <title>Streptomyces chengmaiensis sp. nov. isolated from the stem of mangrove plant in Hainan.</title>
        <authorList>
            <person name="Huang X."/>
            <person name="Zhou S."/>
            <person name="Chu X."/>
            <person name="Xie Y."/>
            <person name="Lin Y."/>
        </authorList>
    </citation>
    <scope>NUCLEOTIDE SEQUENCE [LARGE SCALE GENOMIC DNA]</scope>
    <source>
        <strain evidence="3 4">HNM0663</strain>
    </source>
</reference>
<feature type="region of interest" description="Disordered" evidence="1">
    <location>
        <begin position="342"/>
        <end position="367"/>
    </location>
</feature>
<dbReference type="RefSeq" id="WP_279931479.1">
    <property type="nucleotide sequence ID" value="NZ_JARWBG010000041.1"/>
</dbReference>
<evidence type="ECO:0000256" key="2">
    <source>
        <dbReference type="SAM" id="Phobius"/>
    </source>
</evidence>
<accession>A0ABT6HUP2</accession>
<gene>
    <name evidence="3" type="ORF">QCN29_27340</name>
</gene>
<organism evidence="3 4">
    <name type="scientific">Streptomyces chengmaiensis</name>
    <dbReference type="NCBI Taxonomy" id="3040919"/>
    <lineage>
        <taxon>Bacteria</taxon>
        <taxon>Bacillati</taxon>
        <taxon>Actinomycetota</taxon>
        <taxon>Actinomycetes</taxon>
        <taxon>Kitasatosporales</taxon>
        <taxon>Streptomycetaceae</taxon>
        <taxon>Streptomyces</taxon>
    </lineage>
</organism>